<proteinExistence type="predicted"/>
<feature type="transmembrane region" description="Helical" evidence="1">
    <location>
        <begin position="124"/>
        <end position="144"/>
    </location>
</feature>
<gene>
    <name evidence="2" type="ORF">MCOM1403_LOCUS7300</name>
</gene>
<organism evidence="2">
    <name type="scientific">Micromonas pusilla</name>
    <name type="common">Picoplanktonic green alga</name>
    <name type="synonym">Chromulina pusilla</name>
    <dbReference type="NCBI Taxonomy" id="38833"/>
    <lineage>
        <taxon>Eukaryota</taxon>
        <taxon>Viridiplantae</taxon>
        <taxon>Chlorophyta</taxon>
        <taxon>Mamiellophyceae</taxon>
        <taxon>Mamiellales</taxon>
        <taxon>Mamiellaceae</taxon>
        <taxon>Micromonas</taxon>
    </lineage>
</organism>
<dbReference type="AlphaFoldDB" id="A0A7S0IF31"/>
<feature type="transmembrane region" description="Helical" evidence="1">
    <location>
        <begin position="181"/>
        <end position="198"/>
    </location>
</feature>
<feature type="transmembrane region" description="Helical" evidence="1">
    <location>
        <begin position="304"/>
        <end position="323"/>
    </location>
</feature>
<keyword evidence="1" id="KW-0812">Transmembrane</keyword>
<accession>A0A7S0IF31</accession>
<evidence type="ECO:0008006" key="3">
    <source>
        <dbReference type="Google" id="ProtNLM"/>
    </source>
</evidence>
<name>A0A7S0IF31_MICPS</name>
<feature type="transmembrane region" description="Helical" evidence="1">
    <location>
        <begin position="256"/>
        <end position="278"/>
    </location>
</feature>
<evidence type="ECO:0000256" key="1">
    <source>
        <dbReference type="SAM" id="Phobius"/>
    </source>
</evidence>
<feature type="transmembrane region" description="Helical" evidence="1">
    <location>
        <begin position="232"/>
        <end position="249"/>
    </location>
</feature>
<keyword evidence="1" id="KW-1133">Transmembrane helix</keyword>
<feature type="transmembrane region" description="Helical" evidence="1">
    <location>
        <begin position="205"/>
        <end position="226"/>
    </location>
</feature>
<protein>
    <recommendedName>
        <fullName evidence="3">DUF4203 domain-containing protein</fullName>
    </recommendedName>
</protein>
<dbReference type="EMBL" id="HBEQ01009071">
    <property type="protein sequence ID" value="CAD8519874.1"/>
    <property type="molecule type" value="Transcribed_RNA"/>
</dbReference>
<keyword evidence="1" id="KW-0472">Membrane</keyword>
<sequence length="344" mass="37506">MSFGIDLQQAIKNVQIAKAAHKSFRAAAKVGVSEAEADANCVGPDCDGYDVLRKKVDDCLEKQIDLKQKLNAAEAAGDLVATQTVSEEMYELNEECAEYWEQEALGHGPVHVPRNRPYPDSEAFGFQEVMALVVLATSIIFITHGAKFHKFLICAVGMTIGTFGGLFLTEQFGITEFKPKWGVSLALGLALWIAVMFVEQLMFSAVAMGIGGGGMMIIYSFVGHYIPPQPEYYMFVAIGIGCVAGYFLTDMVKKAALTLIYSVLGGVLLGSAVSFTFWKYHMAHGDLWIENITSNDVTLDLTQWPVLVSIGTMAAGALFGIWFQNKSAKKAEKEPLLKKGDDTV</sequence>
<feature type="transmembrane region" description="Helical" evidence="1">
    <location>
        <begin position="151"/>
        <end position="169"/>
    </location>
</feature>
<evidence type="ECO:0000313" key="2">
    <source>
        <dbReference type="EMBL" id="CAD8519874.1"/>
    </source>
</evidence>
<reference evidence="2" key="1">
    <citation type="submission" date="2021-01" db="EMBL/GenBank/DDBJ databases">
        <authorList>
            <person name="Corre E."/>
            <person name="Pelletier E."/>
            <person name="Niang G."/>
            <person name="Scheremetjew M."/>
            <person name="Finn R."/>
            <person name="Kale V."/>
            <person name="Holt S."/>
            <person name="Cochrane G."/>
            <person name="Meng A."/>
            <person name="Brown T."/>
            <person name="Cohen L."/>
        </authorList>
    </citation>
    <scope>NUCLEOTIDE SEQUENCE</scope>
    <source>
        <strain evidence="2">CCMP1723</strain>
    </source>
</reference>